<organism evidence="2 3">
    <name type="scientific">Agaribacillus aureus</name>
    <dbReference type="NCBI Taxonomy" id="3051825"/>
    <lineage>
        <taxon>Bacteria</taxon>
        <taxon>Pseudomonadati</taxon>
        <taxon>Bacteroidota</taxon>
        <taxon>Cytophagia</taxon>
        <taxon>Cytophagales</taxon>
        <taxon>Splendidivirgaceae</taxon>
        <taxon>Agaribacillus</taxon>
    </lineage>
</organism>
<feature type="transmembrane region" description="Helical" evidence="1">
    <location>
        <begin position="212"/>
        <end position="234"/>
    </location>
</feature>
<dbReference type="EMBL" id="JAUJEB010000001">
    <property type="protein sequence ID" value="MDN5211181.1"/>
    <property type="molecule type" value="Genomic_DNA"/>
</dbReference>
<comment type="caution">
    <text evidence="2">The sequence shown here is derived from an EMBL/GenBank/DDBJ whole genome shotgun (WGS) entry which is preliminary data.</text>
</comment>
<dbReference type="RefSeq" id="WP_346756516.1">
    <property type="nucleotide sequence ID" value="NZ_JAUJEB010000001.1"/>
</dbReference>
<name>A0ABT8L2D1_9BACT</name>
<reference evidence="2" key="1">
    <citation type="submission" date="2023-06" db="EMBL/GenBank/DDBJ databases">
        <title>Genomic of Agaribacillus aureum.</title>
        <authorList>
            <person name="Wang G."/>
        </authorList>
    </citation>
    <scope>NUCLEOTIDE SEQUENCE</scope>
    <source>
        <strain evidence="2">BMA12</strain>
    </source>
</reference>
<feature type="transmembrane region" description="Helical" evidence="1">
    <location>
        <begin position="59"/>
        <end position="76"/>
    </location>
</feature>
<feature type="transmembrane region" description="Helical" evidence="1">
    <location>
        <begin position="123"/>
        <end position="145"/>
    </location>
</feature>
<evidence type="ECO:0000313" key="3">
    <source>
        <dbReference type="Proteomes" id="UP001172083"/>
    </source>
</evidence>
<feature type="transmembrane region" description="Helical" evidence="1">
    <location>
        <begin position="37"/>
        <end position="53"/>
    </location>
</feature>
<keyword evidence="1" id="KW-0472">Membrane</keyword>
<proteinExistence type="predicted"/>
<protein>
    <submittedName>
        <fullName evidence="2">DUF3307 domain-containing protein</fullName>
    </submittedName>
</protein>
<keyword evidence="1" id="KW-0812">Transmembrane</keyword>
<feature type="transmembrane region" description="Helical" evidence="1">
    <location>
        <begin position="172"/>
        <end position="192"/>
    </location>
</feature>
<dbReference type="Proteomes" id="UP001172083">
    <property type="component" value="Unassembled WGS sequence"/>
</dbReference>
<accession>A0ABT8L2D1</accession>
<evidence type="ECO:0000256" key="1">
    <source>
        <dbReference type="SAM" id="Phobius"/>
    </source>
</evidence>
<gene>
    <name evidence="2" type="ORF">QQ020_03940</name>
</gene>
<dbReference type="Pfam" id="PF11750">
    <property type="entry name" value="DUF3307"/>
    <property type="match status" value="1"/>
</dbReference>
<evidence type="ECO:0000313" key="2">
    <source>
        <dbReference type="EMBL" id="MDN5211181.1"/>
    </source>
</evidence>
<sequence>MISLFIKLILAHIIGDFVLQPNRWVKDKKERKHRSPYLYWHTIIHALALAVTLQFNIKYWLGILVITVSHLFIDVLKLNLKDKVNERMLFFSDQIAHLLIIAIVVGIYEAYAIDIDALYAPQMLLLITAILVVTVVSAIFIKVIITKWELEEDPNEDSLENAGKYIGMLERLFVFGFVVTNNWQTIGFLIAAKSVFRFGDLSKSKDRKLTEYILIGTLLSFGFAITTALVYKYIAGLVR</sequence>
<dbReference type="InterPro" id="IPR021737">
    <property type="entry name" value="Phage_phiKZ_Orf197"/>
</dbReference>
<keyword evidence="3" id="KW-1185">Reference proteome</keyword>
<feature type="transmembrane region" description="Helical" evidence="1">
    <location>
        <begin position="88"/>
        <end position="111"/>
    </location>
</feature>
<keyword evidence="1" id="KW-1133">Transmembrane helix</keyword>